<gene>
    <name evidence="2" type="ORF">AAAX94_05675</name>
</gene>
<evidence type="ECO:0000313" key="3">
    <source>
        <dbReference type="Proteomes" id="UP001470752"/>
    </source>
</evidence>
<dbReference type="RefSeq" id="WP_195587237.1">
    <property type="nucleotide sequence ID" value="NZ_JBBNFW010000132.1"/>
</dbReference>
<name>A0ABV1CNB2_9FIRM</name>
<comment type="caution">
    <text evidence="2">The sequence shown here is derived from an EMBL/GenBank/DDBJ whole genome shotgun (WGS) entry which is preliminary data.</text>
</comment>
<sequence>MEKIGILTCLHSNDVCARVGCLSSFWRRKDFFAKYAENTILAAMLTCNGCKGDNPSEPEEDKGILEKLDRLVSEEVKTVHVGVCRLIEDKKECPRMTKICEMIESRGIQVIRGTHRE</sequence>
<dbReference type="EMBL" id="JBBNFW010000132">
    <property type="protein sequence ID" value="MEQ2412509.1"/>
    <property type="molecule type" value="Genomic_DNA"/>
</dbReference>
<proteinExistence type="predicted"/>
<accession>A0ABV1CNB2</accession>
<reference evidence="2 3" key="1">
    <citation type="submission" date="2024-04" db="EMBL/GenBank/DDBJ databases">
        <title>Human intestinal bacterial collection.</title>
        <authorList>
            <person name="Pauvert C."/>
            <person name="Hitch T.C.A."/>
            <person name="Clavel T."/>
        </authorList>
    </citation>
    <scope>NUCLEOTIDE SEQUENCE [LARGE SCALE GENOMIC DNA]</scope>
    <source>
        <strain evidence="2 3">CLA-AA-H161</strain>
    </source>
</reference>
<organism evidence="2 3">
    <name type="scientific">Blautia acetigignens</name>
    <dbReference type="NCBI Taxonomy" id="2981783"/>
    <lineage>
        <taxon>Bacteria</taxon>
        <taxon>Bacillati</taxon>
        <taxon>Bacillota</taxon>
        <taxon>Clostridia</taxon>
        <taxon>Lachnospirales</taxon>
        <taxon>Lachnospiraceae</taxon>
        <taxon>Blautia</taxon>
    </lineage>
</organism>
<dbReference type="Pfam" id="PF08821">
    <property type="entry name" value="CGGC"/>
    <property type="match status" value="1"/>
</dbReference>
<keyword evidence="3" id="KW-1185">Reference proteome</keyword>
<dbReference type="Proteomes" id="UP001470752">
    <property type="component" value="Unassembled WGS sequence"/>
</dbReference>
<protein>
    <submittedName>
        <fullName evidence="2">CGGC domain-containing protein</fullName>
    </submittedName>
</protein>
<dbReference type="InterPro" id="IPR014925">
    <property type="entry name" value="CGGC_dom"/>
</dbReference>
<evidence type="ECO:0000259" key="1">
    <source>
        <dbReference type="SMART" id="SM01078"/>
    </source>
</evidence>
<feature type="domain" description="CGGC" evidence="1">
    <location>
        <begin position="3"/>
        <end position="115"/>
    </location>
</feature>
<dbReference type="SMART" id="SM01078">
    <property type="entry name" value="CGGC"/>
    <property type="match status" value="1"/>
</dbReference>
<evidence type="ECO:0000313" key="2">
    <source>
        <dbReference type="EMBL" id="MEQ2412509.1"/>
    </source>
</evidence>